<protein>
    <submittedName>
        <fullName evidence="1">PIG-L family deacetylase</fullName>
    </submittedName>
</protein>
<dbReference type="InterPro" id="IPR024078">
    <property type="entry name" value="LmbE-like_dom_sf"/>
</dbReference>
<proteinExistence type="predicted"/>
<organism evidence="1 2">
    <name type="scientific">Ruficoccus amylovorans</name>
    <dbReference type="NCBI Taxonomy" id="1804625"/>
    <lineage>
        <taxon>Bacteria</taxon>
        <taxon>Pseudomonadati</taxon>
        <taxon>Verrucomicrobiota</taxon>
        <taxon>Opitutia</taxon>
        <taxon>Puniceicoccales</taxon>
        <taxon>Cerasicoccaceae</taxon>
        <taxon>Ruficoccus</taxon>
    </lineage>
</organism>
<accession>A0A842HHV5</accession>
<sequence>MQEESTIKALAMFAHPDDIEFSCAGTLAMLHSRGVETHYLTLANGCCGSMVEDREQTARRRWNENLSAAKVLGAVAHPPLFDDLDIFYGRESAQRVSAVVRRIRPDIILTHAVEDYMEDHMETARLALHAAFTASMPNYVTEPSVPPVAGSCALYHALPHGLRSPRDGTRAYPSFYIDISEALSLKREALACHESQKLWLDQTQGMDAYLEEMERMALEQGSDTGCFKFAEGFTRHSSLGLSAESYRPLEEVLAGALWLNKNYPQSPRGS</sequence>
<dbReference type="SUPFAM" id="SSF102588">
    <property type="entry name" value="LmbE-like"/>
    <property type="match status" value="1"/>
</dbReference>
<dbReference type="EMBL" id="JACHVB010000035">
    <property type="protein sequence ID" value="MBC2595186.1"/>
    <property type="molecule type" value="Genomic_DNA"/>
</dbReference>
<comment type="caution">
    <text evidence="1">The sequence shown here is derived from an EMBL/GenBank/DDBJ whole genome shotgun (WGS) entry which is preliminary data.</text>
</comment>
<dbReference type="AlphaFoldDB" id="A0A842HHV5"/>
<dbReference type="Pfam" id="PF02585">
    <property type="entry name" value="PIG-L"/>
    <property type="match status" value="1"/>
</dbReference>
<evidence type="ECO:0000313" key="2">
    <source>
        <dbReference type="Proteomes" id="UP000546464"/>
    </source>
</evidence>
<dbReference type="PANTHER" id="PTHR12993:SF30">
    <property type="entry name" value="N-ACETYL-ALPHA-D-GLUCOSAMINYL L-MALATE DEACETYLASE 1"/>
    <property type="match status" value="1"/>
</dbReference>
<gene>
    <name evidence="1" type="ORF">H5P28_13040</name>
</gene>
<dbReference type="RefSeq" id="WP_185676147.1">
    <property type="nucleotide sequence ID" value="NZ_JACHVB010000035.1"/>
</dbReference>
<evidence type="ECO:0000313" key="1">
    <source>
        <dbReference type="EMBL" id="MBC2595186.1"/>
    </source>
</evidence>
<dbReference type="Proteomes" id="UP000546464">
    <property type="component" value="Unassembled WGS sequence"/>
</dbReference>
<dbReference type="InterPro" id="IPR003737">
    <property type="entry name" value="GlcNAc_PI_deacetylase-related"/>
</dbReference>
<dbReference type="GO" id="GO:0016811">
    <property type="term" value="F:hydrolase activity, acting on carbon-nitrogen (but not peptide) bonds, in linear amides"/>
    <property type="evidence" value="ECO:0007669"/>
    <property type="project" value="TreeGrafter"/>
</dbReference>
<name>A0A842HHV5_9BACT</name>
<dbReference type="PANTHER" id="PTHR12993">
    <property type="entry name" value="N-ACETYLGLUCOSAMINYL-PHOSPHATIDYLINOSITOL DE-N-ACETYLASE-RELATED"/>
    <property type="match status" value="1"/>
</dbReference>
<reference evidence="1 2" key="1">
    <citation type="submission" date="2020-07" db="EMBL/GenBank/DDBJ databases">
        <authorList>
            <person name="Feng X."/>
        </authorList>
    </citation>
    <scope>NUCLEOTIDE SEQUENCE [LARGE SCALE GENOMIC DNA]</scope>
    <source>
        <strain evidence="1 2">JCM31066</strain>
    </source>
</reference>
<keyword evidence="2" id="KW-1185">Reference proteome</keyword>
<dbReference type="Gene3D" id="3.40.50.10320">
    <property type="entry name" value="LmbE-like"/>
    <property type="match status" value="1"/>
</dbReference>